<evidence type="ECO:0000313" key="5">
    <source>
        <dbReference type="Proteomes" id="UP000800097"/>
    </source>
</evidence>
<dbReference type="PRINTS" id="PR00081">
    <property type="entry name" value="GDHRDH"/>
</dbReference>
<dbReference type="GeneID" id="54550882"/>
<dbReference type="GO" id="GO:0016491">
    <property type="term" value="F:oxidoreductase activity"/>
    <property type="evidence" value="ECO:0007669"/>
    <property type="project" value="UniProtKB-KW"/>
</dbReference>
<evidence type="ECO:0000256" key="1">
    <source>
        <dbReference type="ARBA" id="ARBA00006484"/>
    </source>
</evidence>
<dbReference type="EMBL" id="ML986486">
    <property type="protein sequence ID" value="KAF2279408.1"/>
    <property type="molecule type" value="Genomic_DNA"/>
</dbReference>
<dbReference type="AlphaFoldDB" id="A0A6A6JUA2"/>
<reference evidence="4" key="1">
    <citation type="journal article" date="2020" name="Stud. Mycol.">
        <title>101 Dothideomycetes genomes: a test case for predicting lifestyles and emergence of pathogens.</title>
        <authorList>
            <person name="Haridas S."/>
            <person name="Albert R."/>
            <person name="Binder M."/>
            <person name="Bloem J."/>
            <person name="Labutti K."/>
            <person name="Salamov A."/>
            <person name="Andreopoulos B."/>
            <person name="Baker S."/>
            <person name="Barry K."/>
            <person name="Bills G."/>
            <person name="Bluhm B."/>
            <person name="Cannon C."/>
            <person name="Castanera R."/>
            <person name="Culley D."/>
            <person name="Daum C."/>
            <person name="Ezra D."/>
            <person name="Gonzalez J."/>
            <person name="Henrissat B."/>
            <person name="Kuo A."/>
            <person name="Liang C."/>
            <person name="Lipzen A."/>
            <person name="Lutzoni F."/>
            <person name="Magnuson J."/>
            <person name="Mondo S."/>
            <person name="Nolan M."/>
            <person name="Ohm R."/>
            <person name="Pangilinan J."/>
            <person name="Park H.-J."/>
            <person name="Ramirez L."/>
            <person name="Alfaro M."/>
            <person name="Sun H."/>
            <person name="Tritt A."/>
            <person name="Yoshinaga Y."/>
            <person name="Zwiers L.-H."/>
            <person name="Turgeon B."/>
            <person name="Goodwin S."/>
            <person name="Spatafora J."/>
            <person name="Crous P."/>
            <person name="Grigoriev I."/>
        </authorList>
    </citation>
    <scope>NUCLEOTIDE SEQUENCE</scope>
    <source>
        <strain evidence="4">CBS 379.55</strain>
    </source>
</reference>
<sequence>MANTVVFITGAGRGLGRALVETYLQRPNHTVIGTVRDSTSSAYDDLKNSPTASGSKLILLSLDCSRLEDPAKAIEAASNAGISHIDLLIANAAIASAGEPQSLALKDVVDVLNVNVISPIALFQAAKPLLDKSAKPIWISVSSIAGSIASIKEQKFTQFLPYSMSKTALNNFTVTLHGAEPHLIAYAIHPGFVQTDMGNAGAKKMGLEKAPNTVEESIAAIVASADKATREETSGKYLDVISGQELPW</sequence>
<evidence type="ECO:0000256" key="2">
    <source>
        <dbReference type="ARBA" id="ARBA00022857"/>
    </source>
</evidence>
<dbReference type="InterPro" id="IPR020904">
    <property type="entry name" value="Sc_DH/Rdtase_CS"/>
</dbReference>
<evidence type="ECO:0000256" key="3">
    <source>
        <dbReference type="ARBA" id="ARBA00023002"/>
    </source>
</evidence>
<proteinExistence type="inferred from homology"/>
<dbReference type="SUPFAM" id="SSF51735">
    <property type="entry name" value="NAD(P)-binding Rossmann-fold domains"/>
    <property type="match status" value="1"/>
</dbReference>
<keyword evidence="3" id="KW-0560">Oxidoreductase</keyword>
<gene>
    <name evidence="4" type="ORF">EI97DRAFT_430488</name>
</gene>
<dbReference type="GO" id="GO:0005737">
    <property type="term" value="C:cytoplasm"/>
    <property type="evidence" value="ECO:0007669"/>
    <property type="project" value="TreeGrafter"/>
</dbReference>
<organism evidence="4 5">
    <name type="scientific">Westerdykella ornata</name>
    <dbReference type="NCBI Taxonomy" id="318751"/>
    <lineage>
        <taxon>Eukaryota</taxon>
        <taxon>Fungi</taxon>
        <taxon>Dikarya</taxon>
        <taxon>Ascomycota</taxon>
        <taxon>Pezizomycotina</taxon>
        <taxon>Dothideomycetes</taxon>
        <taxon>Pleosporomycetidae</taxon>
        <taxon>Pleosporales</taxon>
        <taxon>Sporormiaceae</taxon>
        <taxon>Westerdykella</taxon>
    </lineage>
</organism>
<keyword evidence="5" id="KW-1185">Reference proteome</keyword>
<dbReference type="RefSeq" id="XP_033656947.1">
    <property type="nucleotide sequence ID" value="XM_033797707.1"/>
</dbReference>
<dbReference type="InterPro" id="IPR051468">
    <property type="entry name" value="Fungal_SecMetab_SDRs"/>
</dbReference>
<accession>A0A6A6JUA2</accession>
<dbReference type="Gene3D" id="3.40.50.720">
    <property type="entry name" value="NAD(P)-binding Rossmann-like Domain"/>
    <property type="match status" value="1"/>
</dbReference>
<dbReference type="Proteomes" id="UP000800097">
    <property type="component" value="Unassembled WGS sequence"/>
</dbReference>
<dbReference type="PANTHER" id="PTHR43544">
    <property type="entry name" value="SHORT-CHAIN DEHYDROGENASE/REDUCTASE"/>
    <property type="match status" value="1"/>
</dbReference>
<name>A0A6A6JUA2_WESOR</name>
<dbReference type="PANTHER" id="PTHR43544:SF7">
    <property type="entry name" value="NADB-LER2"/>
    <property type="match status" value="1"/>
</dbReference>
<dbReference type="InterPro" id="IPR002347">
    <property type="entry name" value="SDR_fam"/>
</dbReference>
<keyword evidence="2" id="KW-0521">NADP</keyword>
<evidence type="ECO:0000313" key="4">
    <source>
        <dbReference type="EMBL" id="KAF2279408.1"/>
    </source>
</evidence>
<dbReference type="OrthoDB" id="9876299at2759"/>
<protein>
    <submittedName>
        <fullName evidence="4">NAD(P)-binding protein</fullName>
    </submittedName>
</protein>
<dbReference type="InterPro" id="IPR036291">
    <property type="entry name" value="NAD(P)-bd_dom_sf"/>
</dbReference>
<comment type="similarity">
    <text evidence="1">Belongs to the short-chain dehydrogenases/reductases (SDR) family.</text>
</comment>
<dbReference type="Pfam" id="PF00106">
    <property type="entry name" value="adh_short"/>
    <property type="match status" value="1"/>
</dbReference>
<dbReference type="PROSITE" id="PS00061">
    <property type="entry name" value="ADH_SHORT"/>
    <property type="match status" value="1"/>
</dbReference>